<evidence type="ECO:0000313" key="2">
    <source>
        <dbReference type="EMBL" id="KAK7814959.1"/>
    </source>
</evidence>
<keyword evidence="3" id="KW-1185">Reference proteome</keyword>
<dbReference type="AlphaFoldDB" id="A0AAW0IKW9"/>
<protein>
    <submittedName>
        <fullName evidence="2">Uncharacterized protein</fullName>
    </submittedName>
</protein>
<keyword evidence="1" id="KW-0812">Transmembrane</keyword>
<proteinExistence type="predicted"/>
<comment type="caution">
    <text evidence="2">The sequence shown here is derived from an EMBL/GenBank/DDBJ whole genome shotgun (WGS) entry which is preliminary data.</text>
</comment>
<evidence type="ECO:0000256" key="1">
    <source>
        <dbReference type="SAM" id="Phobius"/>
    </source>
</evidence>
<keyword evidence="1" id="KW-0472">Membrane</keyword>
<accession>A0AAW0IKW9</accession>
<keyword evidence="1" id="KW-1133">Transmembrane helix</keyword>
<sequence>MYPFTCLAPVFSFLFSFTPYKPPILKQRKPYSLGVETYSVVKKLYHSQHVIGCWASVERVNNPSESAKTTQSRKKWWKNLSKHLKYRDNWVEENRSYIMVVATPLGGVWSQSGNVTFYTSHNIKVDAGTSNYLLDYFYFIIFNAISFSGSVDVTFLLISGFQSRIRFVSVS</sequence>
<feature type="transmembrane region" description="Helical" evidence="1">
    <location>
        <begin position="136"/>
        <end position="158"/>
    </location>
</feature>
<dbReference type="EMBL" id="PKMF04001044">
    <property type="protein sequence ID" value="KAK7814959.1"/>
    <property type="molecule type" value="Genomic_DNA"/>
</dbReference>
<gene>
    <name evidence="2" type="ORF">CFP56_002355</name>
</gene>
<organism evidence="2 3">
    <name type="scientific">Quercus suber</name>
    <name type="common">Cork oak</name>
    <dbReference type="NCBI Taxonomy" id="58331"/>
    <lineage>
        <taxon>Eukaryota</taxon>
        <taxon>Viridiplantae</taxon>
        <taxon>Streptophyta</taxon>
        <taxon>Embryophyta</taxon>
        <taxon>Tracheophyta</taxon>
        <taxon>Spermatophyta</taxon>
        <taxon>Magnoliopsida</taxon>
        <taxon>eudicotyledons</taxon>
        <taxon>Gunneridae</taxon>
        <taxon>Pentapetalae</taxon>
        <taxon>rosids</taxon>
        <taxon>fabids</taxon>
        <taxon>Fagales</taxon>
        <taxon>Fagaceae</taxon>
        <taxon>Quercus</taxon>
    </lineage>
</organism>
<evidence type="ECO:0000313" key="3">
    <source>
        <dbReference type="Proteomes" id="UP000237347"/>
    </source>
</evidence>
<dbReference type="Proteomes" id="UP000237347">
    <property type="component" value="Unassembled WGS sequence"/>
</dbReference>
<name>A0AAW0IKW9_QUESU</name>
<reference evidence="2 3" key="1">
    <citation type="journal article" date="2018" name="Sci. Data">
        <title>The draft genome sequence of cork oak.</title>
        <authorList>
            <person name="Ramos A.M."/>
            <person name="Usie A."/>
            <person name="Barbosa P."/>
            <person name="Barros P.M."/>
            <person name="Capote T."/>
            <person name="Chaves I."/>
            <person name="Simoes F."/>
            <person name="Abreu I."/>
            <person name="Carrasquinho I."/>
            <person name="Faro C."/>
            <person name="Guimaraes J.B."/>
            <person name="Mendonca D."/>
            <person name="Nobrega F."/>
            <person name="Rodrigues L."/>
            <person name="Saibo N.J.M."/>
            <person name="Varela M.C."/>
            <person name="Egas C."/>
            <person name="Matos J."/>
            <person name="Miguel C.M."/>
            <person name="Oliveira M.M."/>
            <person name="Ricardo C.P."/>
            <person name="Goncalves S."/>
        </authorList>
    </citation>
    <scope>NUCLEOTIDE SEQUENCE [LARGE SCALE GENOMIC DNA]</scope>
    <source>
        <strain evidence="3">cv. HL8</strain>
    </source>
</reference>